<dbReference type="EMBL" id="FOXH01000010">
    <property type="protein sequence ID" value="SFQ10356.1"/>
    <property type="molecule type" value="Genomic_DNA"/>
</dbReference>
<accession>A0A1I5VTR3</accession>
<keyword evidence="3" id="KW-0808">Transferase</keyword>
<gene>
    <name evidence="3" type="ORF">SAMN04515674_11032</name>
</gene>
<dbReference type="GO" id="GO:0016757">
    <property type="term" value="F:glycosyltransferase activity"/>
    <property type="evidence" value="ECO:0007669"/>
    <property type="project" value="InterPro"/>
</dbReference>
<proteinExistence type="predicted"/>
<evidence type="ECO:0000313" key="3">
    <source>
        <dbReference type="EMBL" id="SFQ10356.1"/>
    </source>
</evidence>
<dbReference type="SUPFAM" id="SSF53756">
    <property type="entry name" value="UDP-Glycosyltransferase/glycogen phosphorylase"/>
    <property type="match status" value="1"/>
</dbReference>
<dbReference type="Proteomes" id="UP000199306">
    <property type="component" value="Unassembled WGS sequence"/>
</dbReference>
<name>A0A1I5VTR3_9BACT</name>
<dbReference type="RefSeq" id="WP_092018242.1">
    <property type="nucleotide sequence ID" value="NZ_FOXH01000010.1"/>
</dbReference>
<evidence type="ECO:0000259" key="1">
    <source>
        <dbReference type="Pfam" id="PF00534"/>
    </source>
</evidence>
<dbReference type="Pfam" id="PF00534">
    <property type="entry name" value="Glycos_transf_1"/>
    <property type="match status" value="1"/>
</dbReference>
<organism evidence="3 4">
    <name type="scientific">Pseudarcicella hirudinis</name>
    <dbReference type="NCBI Taxonomy" id="1079859"/>
    <lineage>
        <taxon>Bacteria</taxon>
        <taxon>Pseudomonadati</taxon>
        <taxon>Bacteroidota</taxon>
        <taxon>Cytophagia</taxon>
        <taxon>Cytophagales</taxon>
        <taxon>Flectobacillaceae</taxon>
        <taxon>Pseudarcicella</taxon>
    </lineage>
</organism>
<dbReference type="STRING" id="1079859.SAMN04515674_11032"/>
<evidence type="ECO:0000259" key="2">
    <source>
        <dbReference type="Pfam" id="PF13579"/>
    </source>
</evidence>
<protein>
    <submittedName>
        <fullName evidence="3">Glycosyltransferase involved in cell wall bisynthesis</fullName>
    </submittedName>
</protein>
<reference evidence="3 4" key="1">
    <citation type="submission" date="2016-10" db="EMBL/GenBank/DDBJ databases">
        <authorList>
            <person name="de Groot N.N."/>
        </authorList>
    </citation>
    <scope>NUCLEOTIDE SEQUENCE [LARGE SCALE GENOMIC DNA]</scope>
    <source>
        <strain evidence="4">E92,LMG 26720,CCM 7988</strain>
    </source>
</reference>
<keyword evidence="4" id="KW-1185">Reference proteome</keyword>
<feature type="domain" description="Glycosyltransferase subfamily 4-like N-terminal" evidence="2">
    <location>
        <begin position="54"/>
        <end position="176"/>
    </location>
</feature>
<dbReference type="CDD" id="cd03808">
    <property type="entry name" value="GT4_CapM-like"/>
    <property type="match status" value="1"/>
</dbReference>
<dbReference type="Pfam" id="PF13579">
    <property type="entry name" value="Glyco_trans_4_4"/>
    <property type="match status" value="1"/>
</dbReference>
<evidence type="ECO:0000313" key="4">
    <source>
        <dbReference type="Proteomes" id="UP000199306"/>
    </source>
</evidence>
<dbReference type="InterPro" id="IPR001296">
    <property type="entry name" value="Glyco_trans_1"/>
</dbReference>
<sequence>MPPVKPKLFFLTTVQESIEGFLKDQIRFLGMNGFDTMMGCAITNESDINKLEQEANSKFYSLPLTRKITPFKDICAIWKTYRLFRKLKPDVVMTYTPKANMIGAIAGFLAGVPLRLTFVVGLPLMNKRGVLRTLLSNIERLNYFFSTNVFPNSFGLKDFIIENISKSSKIRVVGNGATNGVNIDFFSKNNALSMQSQSLRESIKINNNDFVWIFVGRVVGDKGINELVSAFVTFQQKYVKNKLLIVGTFEEELDPLLPETKEAILNHQAILHVGFQKDVRIYYDLSDVLVFPSYREGLPGVVLEAGCMGLPLILSDINGCNEIVINEECGLLVPVRDIDAIYNAMERMYNSEELRNTFSSKSQKNIREKYSENVVWNYMKLELESLLNKRSQ</sequence>
<feature type="domain" description="Glycosyl transferase family 1" evidence="1">
    <location>
        <begin position="198"/>
        <end position="364"/>
    </location>
</feature>
<dbReference type="InterPro" id="IPR028098">
    <property type="entry name" value="Glyco_trans_4-like_N"/>
</dbReference>
<dbReference type="OrthoDB" id="9790710at2"/>
<dbReference type="AlphaFoldDB" id="A0A1I5VTR3"/>
<dbReference type="PANTHER" id="PTHR12526">
    <property type="entry name" value="GLYCOSYLTRANSFERASE"/>
    <property type="match status" value="1"/>
</dbReference>
<dbReference type="Gene3D" id="3.40.50.2000">
    <property type="entry name" value="Glycogen Phosphorylase B"/>
    <property type="match status" value="2"/>
</dbReference>